<evidence type="ECO:0000256" key="1">
    <source>
        <dbReference type="SAM" id="MobiDB-lite"/>
    </source>
</evidence>
<proteinExistence type="predicted"/>
<protein>
    <submittedName>
        <fullName evidence="2">Uncharacterized protein</fullName>
    </submittedName>
</protein>
<evidence type="ECO:0000313" key="2">
    <source>
        <dbReference type="EMBL" id="GFE11656.1"/>
    </source>
</evidence>
<organism evidence="2 3">
    <name type="scientific">Streptomyces caniferus</name>
    <dbReference type="NCBI Taxonomy" id="285557"/>
    <lineage>
        <taxon>Bacteria</taxon>
        <taxon>Bacillati</taxon>
        <taxon>Actinomycetota</taxon>
        <taxon>Actinomycetes</taxon>
        <taxon>Kitasatosporales</taxon>
        <taxon>Streptomycetaceae</taxon>
        <taxon>Streptomyces</taxon>
    </lineage>
</organism>
<feature type="compositionally biased region" description="Basic and acidic residues" evidence="1">
    <location>
        <begin position="407"/>
        <end position="423"/>
    </location>
</feature>
<dbReference type="EMBL" id="BLIN01000007">
    <property type="protein sequence ID" value="GFE11656.1"/>
    <property type="molecule type" value="Genomic_DNA"/>
</dbReference>
<name>A0A640SNF3_9ACTN</name>
<sequence length="423" mass="45516">MLPAMASRIPLVCRSKAPALPLDDRITHLNALSIAPAGASHHDLVARACGVLNYAALIASDVGMPALAADLCWRQHQVFAAAGRLTGDVAVMSLMPLINVSRLLTREGDGEAAYNVLARLYRAAQKRGAAEIHGRTVDLWALTDTDANHRKVCQELWVTVLVDGARALARIGRWTEAADIMAKHRGIGRRLLDGRQLQIMALMERGLDQQARDTIDTTVPTEPWEHAIAALLRLHCRPAVSPAPQQELDLALQGAAALIATPDPSTAAFQTRAGLTALDLAHDRTSPHTPPLQDAVANVAILDAYSARDVLNHSVTRPHLTSTQMQKLGAVLTASGLGTGQLSTTHMQTLTEAVDKAEVDLRGLLRPSRRQSVRPTLRQAITTHLRRTPAAYESSASEGPAPPNGLPHDDSRLRSTHDRHPGA</sequence>
<accession>A0A640SNF3</accession>
<feature type="region of interest" description="Disordered" evidence="1">
    <location>
        <begin position="370"/>
        <end position="423"/>
    </location>
</feature>
<dbReference type="Proteomes" id="UP000435837">
    <property type="component" value="Unassembled WGS sequence"/>
</dbReference>
<evidence type="ECO:0000313" key="3">
    <source>
        <dbReference type="Proteomes" id="UP000435837"/>
    </source>
</evidence>
<dbReference type="AlphaFoldDB" id="A0A640SNF3"/>
<comment type="caution">
    <text evidence="2">The sequence shown here is derived from an EMBL/GenBank/DDBJ whole genome shotgun (WGS) entry which is preliminary data.</text>
</comment>
<gene>
    <name evidence="2" type="ORF">Scani_79240</name>
</gene>
<reference evidence="2 3" key="1">
    <citation type="submission" date="2019-12" db="EMBL/GenBank/DDBJ databases">
        <title>Whole genome shotgun sequence of Streptomyces caniferus NBRC 15389.</title>
        <authorList>
            <person name="Ichikawa N."/>
            <person name="Kimura A."/>
            <person name="Kitahashi Y."/>
            <person name="Komaki H."/>
            <person name="Tamura T."/>
        </authorList>
    </citation>
    <scope>NUCLEOTIDE SEQUENCE [LARGE SCALE GENOMIC DNA]</scope>
    <source>
        <strain evidence="2 3">NBRC 15389</strain>
    </source>
</reference>